<name>A0ABQ3XQJ4_9ACTN</name>
<organism evidence="2 3">
    <name type="scientific">Actinoplanes couchii</name>
    <dbReference type="NCBI Taxonomy" id="403638"/>
    <lineage>
        <taxon>Bacteria</taxon>
        <taxon>Bacillati</taxon>
        <taxon>Actinomycetota</taxon>
        <taxon>Actinomycetes</taxon>
        <taxon>Micromonosporales</taxon>
        <taxon>Micromonosporaceae</taxon>
        <taxon>Actinoplanes</taxon>
    </lineage>
</organism>
<sequence>MTPSYSPIIFAFKAFVSKAFRGILMPHLSVHAPETDLTGNEPRLIAALTEAVVAVYGDWARPSSTSACTVSHPAAGESAASRPAVPRRPSRSVSRRPRSPAPAWSSSSPPG</sequence>
<keyword evidence="3" id="KW-1185">Reference proteome</keyword>
<reference evidence="2 3" key="1">
    <citation type="submission" date="2021-01" db="EMBL/GenBank/DDBJ databases">
        <title>Whole genome shotgun sequence of Actinoplanes couchii NBRC 106145.</title>
        <authorList>
            <person name="Komaki H."/>
            <person name="Tamura T."/>
        </authorList>
    </citation>
    <scope>NUCLEOTIDE SEQUENCE [LARGE SCALE GENOMIC DNA]</scope>
    <source>
        <strain evidence="2 3">NBRC 106145</strain>
    </source>
</reference>
<evidence type="ECO:0000313" key="3">
    <source>
        <dbReference type="Proteomes" id="UP000612282"/>
    </source>
</evidence>
<feature type="compositionally biased region" description="Basic residues" evidence="1">
    <location>
        <begin position="88"/>
        <end position="98"/>
    </location>
</feature>
<comment type="caution">
    <text evidence="2">The sequence shown here is derived from an EMBL/GenBank/DDBJ whole genome shotgun (WGS) entry which is preliminary data.</text>
</comment>
<dbReference type="EMBL" id="BOMG01000114">
    <property type="protein sequence ID" value="GID60740.1"/>
    <property type="molecule type" value="Genomic_DNA"/>
</dbReference>
<protein>
    <submittedName>
        <fullName evidence="2">Uncharacterized protein</fullName>
    </submittedName>
</protein>
<feature type="compositionally biased region" description="Low complexity" evidence="1">
    <location>
        <begin position="101"/>
        <end position="111"/>
    </location>
</feature>
<proteinExistence type="predicted"/>
<evidence type="ECO:0000256" key="1">
    <source>
        <dbReference type="SAM" id="MobiDB-lite"/>
    </source>
</evidence>
<gene>
    <name evidence="2" type="ORF">Aco03nite_091440</name>
</gene>
<evidence type="ECO:0000313" key="2">
    <source>
        <dbReference type="EMBL" id="GID60740.1"/>
    </source>
</evidence>
<dbReference type="Proteomes" id="UP000612282">
    <property type="component" value="Unassembled WGS sequence"/>
</dbReference>
<feature type="region of interest" description="Disordered" evidence="1">
    <location>
        <begin position="67"/>
        <end position="111"/>
    </location>
</feature>
<accession>A0ABQ3XQJ4</accession>